<dbReference type="Pfam" id="PF18197">
    <property type="entry name" value="TTHB210-like"/>
    <property type="match status" value="1"/>
</dbReference>
<accession>A0A3A8AST7</accession>
<feature type="domain" description="TTHB210-like" evidence="2">
    <location>
        <begin position="66"/>
        <end position="106"/>
    </location>
</feature>
<dbReference type="InterPro" id="IPR040832">
    <property type="entry name" value="TTHB210-like_dom"/>
</dbReference>
<sequence length="135" mass="14148">MAALSLSFAAAPALAAGADDSVATAPPDAPYQKVSDLVKLPDFLPGMGQLFVDPETLPAGPFLAYDHDGKLVSTTYMIPIKAMNADTSFDNLAAPGGDVDHVDIYFNAGHPGVAEPHEHIVLWHVPVADEARVAE</sequence>
<dbReference type="Gene3D" id="3.30.200.270">
    <property type="match status" value="1"/>
</dbReference>
<dbReference type="EMBL" id="RAPE01000003">
    <property type="protein sequence ID" value="RKF14217.1"/>
    <property type="molecule type" value="Genomic_DNA"/>
</dbReference>
<feature type="signal peptide" evidence="1">
    <location>
        <begin position="1"/>
        <end position="15"/>
    </location>
</feature>
<evidence type="ECO:0000256" key="1">
    <source>
        <dbReference type="SAM" id="SignalP"/>
    </source>
</evidence>
<proteinExistence type="predicted"/>
<dbReference type="AlphaFoldDB" id="A0A3A8AST7"/>
<evidence type="ECO:0000313" key="4">
    <source>
        <dbReference type="Proteomes" id="UP000281128"/>
    </source>
</evidence>
<evidence type="ECO:0000259" key="2">
    <source>
        <dbReference type="Pfam" id="PF18197"/>
    </source>
</evidence>
<gene>
    <name evidence="3" type="ORF">D6850_12265</name>
</gene>
<organism evidence="3 4">
    <name type="scientific">Roseovarius spongiae</name>
    <dbReference type="NCBI Taxonomy" id="2320272"/>
    <lineage>
        <taxon>Bacteria</taxon>
        <taxon>Pseudomonadati</taxon>
        <taxon>Pseudomonadota</taxon>
        <taxon>Alphaproteobacteria</taxon>
        <taxon>Rhodobacterales</taxon>
        <taxon>Roseobacteraceae</taxon>
        <taxon>Roseovarius</taxon>
    </lineage>
</organism>
<keyword evidence="4" id="KW-1185">Reference proteome</keyword>
<name>A0A3A8AST7_9RHOB</name>
<dbReference type="Proteomes" id="UP000281128">
    <property type="component" value="Unassembled WGS sequence"/>
</dbReference>
<keyword evidence="1" id="KW-0732">Signal</keyword>
<reference evidence="3 4" key="1">
    <citation type="submission" date="2018-09" db="EMBL/GenBank/DDBJ databases">
        <title>Roseovarius spongiae sp. nov., isolated from a marine sponge.</title>
        <authorList>
            <person name="Zhuang L."/>
            <person name="Luo L."/>
        </authorList>
    </citation>
    <scope>NUCLEOTIDE SEQUENCE [LARGE SCALE GENOMIC DNA]</scope>
    <source>
        <strain evidence="3 4">HN-E21</strain>
    </source>
</reference>
<dbReference type="OrthoDB" id="33583at2"/>
<dbReference type="CDD" id="cd11669">
    <property type="entry name" value="TTHB210-like"/>
    <property type="match status" value="1"/>
</dbReference>
<evidence type="ECO:0000313" key="3">
    <source>
        <dbReference type="EMBL" id="RKF14217.1"/>
    </source>
</evidence>
<dbReference type="InterPro" id="IPR033786">
    <property type="entry name" value="TTHB210-like"/>
</dbReference>
<protein>
    <recommendedName>
        <fullName evidence="2">TTHB210-like domain-containing protein</fullName>
    </recommendedName>
</protein>
<comment type="caution">
    <text evidence="3">The sequence shown here is derived from an EMBL/GenBank/DDBJ whole genome shotgun (WGS) entry which is preliminary data.</text>
</comment>
<feature type="chain" id="PRO_5017435466" description="TTHB210-like domain-containing protein" evidence="1">
    <location>
        <begin position="16"/>
        <end position="135"/>
    </location>
</feature>